<proteinExistence type="predicted"/>
<feature type="coiled-coil region" evidence="1">
    <location>
        <begin position="127"/>
        <end position="154"/>
    </location>
</feature>
<accession>A0A9W8XYW3</accession>
<organism evidence="2 3">
    <name type="scientific">Neocucurbitaria cava</name>
    <dbReference type="NCBI Taxonomy" id="798079"/>
    <lineage>
        <taxon>Eukaryota</taxon>
        <taxon>Fungi</taxon>
        <taxon>Dikarya</taxon>
        <taxon>Ascomycota</taxon>
        <taxon>Pezizomycotina</taxon>
        <taxon>Dothideomycetes</taxon>
        <taxon>Pleosporomycetidae</taxon>
        <taxon>Pleosporales</taxon>
        <taxon>Pleosporineae</taxon>
        <taxon>Cucurbitariaceae</taxon>
        <taxon>Neocucurbitaria</taxon>
    </lineage>
</organism>
<protein>
    <submittedName>
        <fullName evidence="2">Uncharacterized protein</fullName>
    </submittedName>
</protein>
<dbReference type="EMBL" id="JAPEUY010000022">
    <property type="protein sequence ID" value="KAJ4361895.1"/>
    <property type="molecule type" value="Genomic_DNA"/>
</dbReference>
<sequence>MAGRGRQGHPNTFQRLRDENRELRADNTQLRIELNEFKARWQDVPLLEEIAEDNKQLRIKLKAAEEETAKVHQSTLYQVSTENIRLQKELGTACSRISKLQSRQKVSTQLFSWVKKQLPDSTATTTINSLLEQLNEARQHTTELEEELALLRMNLYEAFLFNNRDIAIEWATAYDKATQEVEMGVEKLAQLSKARANEHKLVDKAQEILEKALAQSRGAIQACKDCLENQGAEQAVEQLLSDSKIQEQVAEKFEKLAGVFTGQVRDYEDRIHQLTRDVDEGCLASKPYWINVGFDLGRQQQHKHSLLQGYTMRVAEEERKAAPYACWEQIEEMAQSTYKATQEKIVHPNATPSMKLDRENVERRALEQKVEQKVEQRYLNAAKTATYRAYHAGMYANACRCKATANPGYNVPESSDWHPLKMLEEMARFHVQQAPETGSVGPHARYSSLVDMTLSTSLQYIGGPFQLDYLDGSVALPKEYFSTLVHRIAELRECDRTDTLAQERVRRIRQIRPTFAKSTHSLLHPDDQA</sequence>
<evidence type="ECO:0000313" key="3">
    <source>
        <dbReference type="Proteomes" id="UP001140560"/>
    </source>
</evidence>
<feature type="coiled-coil region" evidence="1">
    <location>
        <begin position="13"/>
        <end position="74"/>
    </location>
</feature>
<evidence type="ECO:0000256" key="1">
    <source>
        <dbReference type="SAM" id="Coils"/>
    </source>
</evidence>
<keyword evidence="3" id="KW-1185">Reference proteome</keyword>
<dbReference type="Proteomes" id="UP001140560">
    <property type="component" value="Unassembled WGS sequence"/>
</dbReference>
<dbReference type="AlphaFoldDB" id="A0A9W8XYW3"/>
<keyword evidence="1" id="KW-0175">Coiled coil</keyword>
<name>A0A9W8XYW3_9PLEO</name>
<evidence type="ECO:0000313" key="2">
    <source>
        <dbReference type="EMBL" id="KAJ4361895.1"/>
    </source>
</evidence>
<comment type="caution">
    <text evidence="2">The sequence shown here is derived from an EMBL/GenBank/DDBJ whole genome shotgun (WGS) entry which is preliminary data.</text>
</comment>
<gene>
    <name evidence="2" type="ORF">N0V83_010836</name>
</gene>
<reference evidence="2" key="1">
    <citation type="submission" date="2022-10" db="EMBL/GenBank/DDBJ databases">
        <title>Tapping the CABI collections for fungal endophytes: first genome assemblies for Collariella, Neodidymelliopsis, Ascochyta clinopodiicola, Didymella pomorum, Didymosphaeria variabile, Neocosmospora piperis and Neocucurbitaria cava.</title>
        <authorList>
            <person name="Hill R."/>
        </authorList>
    </citation>
    <scope>NUCLEOTIDE SEQUENCE</scope>
    <source>
        <strain evidence="2">IMI 356814</strain>
    </source>
</reference>